<dbReference type="AlphaFoldDB" id="A0A8H7MHH2"/>
<proteinExistence type="predicted"/>
<dbReference type="InterPro" id="IPR011006">
    <property type="entry name" value="CheY-like_superfamily"/>
</dbReference>
<dbReference type="NCBIfam" id="TIGR00229">
    <property type="entry name" value="sensory_box"/>
    <property type="match status" value="1"/>
</dbReference>
<dbReference type="Pfam" id="PF00072">
    <property type="entry name" value="Response_reg"/>
    <property type="match status" value="1"/>
</dbReference>
<accession>A0A8H7MHH2</accession>
<dbReference type="Gene3D" id="3.40.50.2300">
    <property type="match status" value="1"/>
</dbReference>
<dbReference type="SUPFAM" id="SSF55785">
    <property type="entry name" value="PYP-like sensor domain (PAS domain)"/>
    <property type="match status" value="2"/>
</dbReference>
<dbReference type="PANTHER" id="PTHR43719:SF30">
    <property type="entry name" value="TWO-COMPONENT SYSTEM RESPONSE REGULATOR"/>
    <property type="match status" value="1"/>
</dbReference>
<evidence type="ECO:0000313" key="6">
    <source>
        <dbReference type="EMBL" id="KAF9693442.1"/>
    </source>
</evidence>
<reference evidence="6" key="1">
    <citation type="submission" date="2018-12" db="EMBL/GenBank/DDBJ databases">
        <authorList>
            <person name="Syme R.A."/>
            <person name="Farfan-Caceres L."/>
            <person name="Lichtenzveig J."/>
        </authorList>
    </citation>
    <scope>NUCLEOTIDE SEQUENCE</scope>
    <source>
        <strain evidence="6">Al4</strain>
    </source>
</reference>
<dbReference type="PRINTS" id="PR00344">
    <property type="entry name" value="BCTRLSENSOR"/>
</dbReference>
<dbReference type="SUPFAM" id="SSF52172">
    <property type="entry name" value="CheY-like"/>
    <property type="match status" value="1"/>
</dbReference>
<protein>
    <recommendedName>
        <fullName evidence="8">Phytochrome</fullName>
    </recommendedName>
</protein>
<evidence type="ECO:0000259" key="5">
    <source>
        <dbReference type="PROSITE" id="PS50112"/>
    </source>
</evidence>
<dbReference type="InterPro" id="IPR004358">
    <property type="entry name" value="Sig_transdc_His_kin-like_C"/>
</dbReference>
<dbReference type="SUPFAM" id="SSF47384">
    <property type="entry name" value="Homodimeric domain of signal transducing histidine kinase"/>
    <property type="match status" value="1"/>
</dbReference>
<dbReference type="CDD" id="cd00130">
    <property type="entry name" value="PAS"/>
    <property type="match status" value="1"/>
</dbReference>
<feature type="domain" description="PAS" evidence="5">
    <location>
        <begin position="533"/>
        <end position="603"/>
    </location>
</feature>
<evidence type="ECO:0000259" key="4">
    <source>
        <dbReference type="PROSITE" id="PS50110"/>
    </source>
</evidence>
<reference evidence="6" key="2">
    <citation type="submission" date="2020-09" db="EMBL/GenBank/DDBJ databases">
        <title>Reference genome assembly for Australian Ascochyta lentis isolate Al4.</title>
        <authorList>
            <person name="Lee R.C."/>
            <person name="Farfan-Caceres L.M."/>
            <person name="Debler J.W."/>
            <person name="Williams A.H."/>
            <person name="Henares B.M."/>
        </authorList>
    </citation>
    <scope>NUCLEOTIDE SEQUENCE</scope>
    <source>
        <strain evidence="6">Al4</strain>
    </source>
</reference>
<dbReference type="InterPro" id="IPR000014">
    <property type="entry name" value="PAS"/>
</dbReference>
<dbReference type="SUPFAM" id="SSF55874">
    <property type="entry name" value="ATPase domain of HSP90 chaperone/DNA topoisomerase II/histidine kinase"/>
    <property type="match status" value="1"/>
</dbReference>
<dbReference type="Gene3D" id="1.10.287.130">
    <property type="match status" value="1"/>
</dbReference>
<keyword evidence="7" id="KW-1185">Reference proteome</keyword>
<dbReference type="Pfam" id="PF13188">
    <property type="entry name" value="PAS_8"/>
    <property type="match status" value="1"/>
</dbReference>
<dbReference type="Gene3D" id="3.30.565.10">
    <property type="entry name" value="Histidine kinase-like ATPase, C-terminal domain"/>
    <property type="match status" value="1"/>
</dbReference>
<dbReference type="CDD" id="cd00082">
    <property type="entry name" value="HisKA"/>
    <property type="match status" value="1"/>
</dbReference>
<evidence type="ECO:0000256" key="2">
    <source>
        <dbReference type="PROSITE-ProRule" id="PRU00169"/>
    </source>
</evidence>
<feature type="domain" description="Histidine kinase" evidence="3">
    <location>
        <begin position="682"/>
        <end position="957"/>
    </location>
</feature>
<dbReference type="SMART" id="SM00387">
    <property type="entry name" value="HATPase_c"/>
    <property type="match status" value="1"/>
</dbReference>
<evidence type="ECO:0000259" key="3">
    <source>
        <dbReference type="PROSITE" id="PS50109"/>
    </source>
</evidence>
<dbReference type="InterPro" id="IPR050956">
    <property type="entry name" value="2C_system_His_kinase"/>
</dbReference>
<feature type="domain" description="PAS" evidence="5">
    <location>
        <begin position="394"/>
        <end position="466"/>
    </location>
</feature>
<dbReference type="InterPro" id="IPR001789">
    <property type="entry name" value="Sig_transdc_resp-reg_receiver"/>
</dbReference>
<dbReference type="SMART" id="SM00448">
    <property type="entry name" value="REC"/>
    <property type="match status" value="1"/>
</dbReference>
<dbReference type="EMBL" id="RZGK01000016">
    <property type="protein sequence ID" value="KAF9693442.1"/>
    <property type="molecule type" value="Genomic_DNA"/>
</dbReference>
<dbReference type="CDD" id="cd17546">
    <property type="entry name" value="REC_hyHK_CKI1_RcsC-like"/>
    <property type="match status" value="1"/>
</dbReference>
<dbReference type="PANTHER" id="PTHR43719">
    <property type="entry name" value="TWO-COMPONENT HISTIDINE KINASE"/>
    <property type="match status" value="1"/>
</dbReference>
<evidence type="ECO:0000256" key="1">
    <source>
        <dbReference type="ARBA" id="ARBA00022553"/>
    </source>
</evidence>
<evidence type="ECO:0008006" key="8">
    <source>
        <dbReference type="Google" id="ProtNLM"/>
    </source>
</evidence>
<dbReference type="InterPro" id="IPR035965">
    <property type="entry name" value="PAS-like_dom_sf"/>
</dbReference>
<dbReference type="Gene3D" id="3.30.450.20">
    <property type="entry name" value="PAS domain"/>
    <property type="match status" value="2"/>
</dbReference>
<name>A0A8H7MHH2_9PLEO</name>
<dbReference type="InterPro" id="IPR036890">
    <property type="entry name" value="HATPase_C_sf"/>
</dbReference>
<evidence type="ECO:0000313" key="7">
    <source>
        <dbReference type="Proteomes" id="UP000651452"/>
    </source>
</evidence>
<dbReference type="InterPro" id="IPR003661">
    <property type="entry name" value="HisK_dim/P_dom"/>
</dbReference>
<feature type="domain" description="Response regulatory" evidence="4">
    <location>
        <begin position="997"/>
        <end position="1131"/>
    </location>
</feature>
<dbReference type="GO" id="GO:0000155">
    <property type="term" value="F:phosphorelay sensor kinase activity"/>
    <property type="evidence" value="ECO:0007669"/>
    <property type="project" value="InterPro"/>
</dbReference>
<dbReference type="Proteomes" id="UP000651452">
    <property type="component" value="Unassembled WGS sequence"/>
</dbReference>
<dbReference type="Pfam" id="PF00512">
    <property type="entry name" value="HisKA"/>
    <property type="match status" value="1"/>
</dbReference>
<dbReference type="InterPro" id="IPR013655">
    <property type="entry name" value="PAS_fold_3"/>
</dbReference>
<gene>
    <name evidence="6" type="ORF">EKO04_008877</name>
</gene>
<comment type="caution">
    <text evidence="6">The sequence shown here is derived from an EMBL/GenBank/DDBJ whole genome shotgun (WGS) entry which is preliminary data.</text>
</comment>
<dbReference type="PROSITE" id="PS50109">
    <property type="entry name" value="HIS_KIN"/>
    <property type="match status" value="1"/>
</dbReference>
<dbReference type="Pfam" id="PF02518">
    <property type="entry name" value="HATPase_c"/>
    <property type="match status" value="1"/>
</dbReference>
<dbReference type="SMART" id="SM00388">
    <property type="entry name" value="HisKA"/>
    <property type="match status" value="1"/>
</dbReference>
<keyword evidence="1 2" id="KW-0597">Phosphoprotein</keyword>
<feature type="modified residue" description="4-aspartylphosphate" evidence="2">
    <location>
        <position position="1060"/>
    </location>
</feature>
<dbReference type="OrthoDB" id="60033at2759"/>
<dbReference type="PROSITE" id="PS50112">
    <property type="entry name" value="PAS"/>
    <property type="match status" value="2"/>
</dbReference>
<dbReference type="InterPro" id="IPR005467">
    <property type="entry name" value="His_kinase_dom"/>
</dbReference>
<sequence>MPSGDPPPHLAFLTQSTGDSAIDADLEYICNLNWDDSGVGPISSWPRELLTLINLAILSPQPQLFLLGQDSILLYNTAYGRLLHDHHPLYQGRPIGLNTALIAQKQAIDSIIESATTRSKPANEVHVPFFFYNQGQLEEVFLSATMVQLPLSLDGYHATTYETTTEVLQSRRDQLLHDLRHACETATDLNQLWPSLCDGISKGDKDLAFSVLYHAGPKILDEEDIDHVYPQVETQVFRLANTVGNFPMLPQAKLESTSDQAWIRKVFKSVDSGVLELLQAEDASLPEEMCKASKFRCYGDECRTAIVLPTVREQNTVPAVLILGLAPRRPYDEAYQAWIRSLHHVFAYHVARLSMAEAKARVRANDEKRAAREQEILAKELSLKRQEAAAATGKVRRMLHIMQAASVGVFECALSGEATYNNEAFCYLSGYSEHCDLKLTLRIHDLCEPEDKSILDTHWKELVAGQPATFSIRFRSLGRKQHHWVQIACVPIFDNSATVIGVSGYAINIDAQKEIEQEEINKRTMALQQLHLTEARLLNFIENAPLGILIMEQDGRPSFVNNTWFQLTGHMAMPTHDVDIRSVVFPEDVPGLDKCLEDVSLSGKSVICQVRLKRLWTGGIKSVSKPVWVQFTAYPEVVCGGQSRITTTMTDISGFKFSEALYHGRLKEALEARRQQESFVDMTSHEIRNPLSAVVHSTEALSQLLQETKSLLVQTSADALTNRLSELNRDMSDLVDTIFSCSMHQKRITDDILALSKLNSDLLEISPTVFHVETFIREVEKTFKVPATQIGIEFAVLPDLSLTSLGIDWIKADPGRIRQVLVNLITNAIKFTREETGTRNIAVRIGVSSSLPHRVFHNLTVVEDEVPPPTINEVVSADDVYLWCSVKDTGCGMDTAGRMRIFSRFTQASPKTYNKYGGSGLGLVVSRKLVVLQGGQIGFTSEIGAGSIFVFSVKACRASNPNLSTGPSTEPSKTISEKAPLPAAGQNQTAQAQAQLRILLVEDNLVNQKVLSKQLKRQGHTVHTSDNGQEAFNFIKTTQHWKDGANPSEAPPAIDVILMDIEMPVLNGFECTSLIREAERDGSINKHLPIIAVTANARPEQLKQVLESGMDDAVTKPFQMKDLARVFERMGIP</sequence>
<dbReference type="InterPro" id="IPR036097">
    <property type="entry name" value="HisK_dim/P_sf"/>
</dbReference>
<organism evidence="6 7">
    <name type="scientific">Ascochyta lentis</name>
    <dbReference type="NCBI Taxonomy" id="205686"/>
    <lineage>
        <taxon>Eukaryota</taxon>
        <taxon>Fungi</taxon>
        <taxon>Dikarya</taxon>
        <taxon>Ascomycota</taxon>
        <taxon>Pezizomycotina</taxon>
        <taxon>Dothideomycetes</taxon>
        <taxon>Pleosporomycetidae</taxon>
        <taxon>Pleosporales</taxon>
        <taxon>Pleosporineae</taxon>
        <taxon>Didymellaceae</taxon>
        <taxon>Ascochyta</taxon>
    </lineage>
</organism>
<dbReference type="SMART" id="SM00091">
    <property type="entry name" value="PAS"/>
    <property type="match status" value="2"/>
</dbReference>
<dbReference type="PROSITE" id="PS50110">
    <property type="entry name" value="RESPONSE_REGULATORY"/>
    <property type="match status" value="1"/>
</dbReference>
<dbReference type="InterPro" id="IPR003594">
    <property type="entry name" value="HATPase_dom"/>
</dbReference>
<dbReference type="Pfam" id="PF08447">
    <property type="entry name" value="PAS_3"/>
    <property type="match status" value="1"/>
</dbReference>